<dbReference type="InterPro" id="IPR015892">
    <property type="entry name" value="Carbonic_anhydrase_CS"/>
</dbReference>
<dbReference type="KEGG" id="cak:Caul_0066"/>
<dbReference type="CDD" id="cd03378">
    <property type="entry name" value="beta_CA_cladeC"/>
    <property type="match status" value="1"/>
</dbReference>
<dbReference type="PANTHER" id="PTHR11002:SF79">
    <property type="entry name" value="CARBONIC ANHYDRASE 2"/>
    <property type="match status" value="1"/>
</dbReference>
<dbReference type="InterPro" id="IPR036874">
    <property type="entry name" value="Carbonic_anhydrase_sf"/>
</dbReference>
<comment type="cofactor">
    <cofactor evidence="6">
        <name>Zn(2+)</name>
        <dbReference type="ChEBI" id="CHEBI:29105"/>
    </cofactor>
    <text evidence="6">Binds 1 zinc ion per subunit.</text>
</comment>
<dbReference type="Gene3D" id="3.40.1050.10">
    <property type="entry name" value="Carbonic anhydrase"/>
    <property type="match status" value="1"/>
</dbReference>
<feature type="binding site" evidence="6">
    <location>
        <position position="183"/>
    </location>
    <ligand>
        <name>Zn(2+)</name>
        <dbReference type="ChEBI" id="CHEBI:29105"/>
    </ligand>
</feature>
<feature type="binding site" evidence="6">
    <location>
        <position position="127"/>
    </location>
    <ligand>
        <name>Zn(2+)</name>
        <dbReference type="ChEBI" id="CHEBI:29105"/>
    </ligand>
</feature>
<evidence type="ECO:0000256" key="6">
    <source>
        <dbReference type="PIRSR" id="PIRSR601765-1"/>
    </source>
</evidence>
<reference evidence="8" key="1">
    <citation type="submission" date="2008-01" db="EMBL/GenBank/DDBJ databases">
        <title>Complete sequence of chromosome of Caulobacter sp. K31.</title>
        <authorList>
            <consortium name="US DOE Joint Genome Institute"/>
            <person name="Copeland A."/>
            <person name="Lucas S."/>
            <person name="Lapidus A."/>
            <person name="Barry K."/>
            <person name="Glavina del Rio T."/>
            <person name="Dalin E."/>
            <person name="Tice H."/>
            <person name="Pitluck S."/>
            <person name="Bruce D."/>
            <person name="Goodwin L."/>
            <person name="Thompson L.S."/>
            <person name="Brettin T."/>
            <person name="Detter J.C."/>
            <person name="Han C."/>
            <person name="Schmutz J."/>
            <person name="Larimer F."/>
            <person name="Land M."/>
            <person name="Hauser L."/>
            <person name="Kyrpides N."/>
            <person name="Kim E."/>
            <person name="Stephens C."/>
            <person name="Richardson P."/>
        </authorList>
    </citation>
    <scope>NUCLEOTIDE SEQUENCE [LARGE SCALE GENOMIC DNA]</scope>
    <source>
        <strain evidence="8">K31</strain>
    </source>
</reference>
<organism evidence="8">
    <name type="scientific">Caulobacter sp. (strain K31)</name>
    <dbReference type="NCBI Taxonomy" id="366602"/>
    <lineage>
        <taxon>Bacteria</taxon>
        <taxon>Pseudomonadati</taxon>
        <taxon>Pseudomonadota</taxon>
        <taxon>Alphaproteobacteria</taxon>
        <taxon>Caulobacterales</taxon>
        <taxon>Caulobacteraceae</taxon>
        <taxon>Caulobacter</taxon>
    </lineage>
</organism>
<dbReference type="STRING" id="366602.Caul_0066"/>
<comment type="catalytic activity">
    <reaction evidence="5">
        <text>hydrogencarbonate + H(+) = CO2 + H2O</text>
        <dbReference type="Rhea" id="RHEA:10748"/>
        <dbReference type="ChEBI" id="CHEBI:15377"/>
        <dbReference type="ChEBI" id="CHEBI:15378"/>
        <dbReference type="ChEBI" id="CHEBI:16526"/>
        <dbReference type="ChEBI" id="CHEBI:17544"/>
        <dbReference type="EC" id="4.2.1.1"/>
    </reaction>
</comment>
<dbReference type="InterPro" id="IPR001765">
    <property type="entry name" value="Carbonic_anhydrase"/>
</dbReference>
<sequence length="275" mass="28699" precursor="true">MVSRRMLLGALASGLAVPALAWAEGDGPSILTRKGRRTRRALKTQATDKAALDKVMAQVKPLEADPDAVEPAEVHPPQAVSPDEALGRLKQGNAIFARGGASIVLPTAMRIAELSKGQKPFAVIVGCSDSRVGPELIFDCNLGELFVVRVAGSTVSQEGLGSIVYAVEHLGAPLVVVLGHTKCGAVGAAVDVATKHADLHGSLLNMVLPILPAVLEAQERHPADLQDAAIRQNVRDVAVRLKVADGTLAEKLSEGHLKIVSATYDLSTGVVAFDA</sequence>
<evidence type="ECO:0000256" key="3">
    <source>
        <dbReference type="ARBA" id="ARBA00022833"/>
    </source>
</evidence>
<protein>
    <recommendedName>
        <fullName evidence="2">carbonic anhydrase</fullName>
        <ecNumber evidence="2">4.2.1.1</ecNumber>
    </recommendedName>
</protein>
<evidence type="ECO:0000256" key="5">
    <source>
        <dbReference type="ARBA" id="ARBA00048348"/>
    </source>
</evidence>
<feature type="signal peptide" evidence="7">
    <location>
        <begin position="1"/>
        <end position="21"/>
    </location>
</feature>
<comment type="similarity">
    <text evidence="1">Belongs to the beta-class carbonic anhydrase family.</text>
</comment>
<dbReference type="Pfam" id="PF00484">
    <property type="entry name" value="Pro_CA"/>
    <property type="match status" value="1"/>
</dbReference>
<dbReference type="GO" id="GO:0004089">
    <property type="term" value="F:carbonate dehydratase activity"/>
    <property type="evidence" value="ECO:0007669"/>
    <property type="project" value="UniProtKB-EC"/>
</dbReference>
<evidence type="ECO:0000256" key="7">
    <source>
        <dbReference type="SAM" id="SignalP"/>
    </source>
</evidence>
<feature type="chain" id="PRO_5002755357" description="carbonic anhydrase" evidence="7">
    <location>
        <begin position="22"/>
        <end position="275"/>
    </location>
</feature>
<keyword evidence="6" id="KW-0479">Metal-binding</keyword>
<feature type="binding site" evidence="6">
    <location>
        <position position="129"/>
    </location>
    <ligand>
        <name>Zn(2+)</name>
        <dbReference type="ChEBI" id="CHEBI:29105"/>
    </ligand>
</feature>
<dbReference type="OrthoDB" id="9797527at2"/>
<dbReference type="PROSITE" id="PS00704">
    <property type="entry name" value="PROK_CO2_ANHYDRASE_1"/>
    <property type="match status" value="1"/>
</dbReference>
<dbReference type="AlphaFoldDB" id="B0T235"/>
<proteinExistence type="inferred from homology"/>
<dbReference type="SMART" id="SM00947">
    <property type="entry name" value="Pro_CA"/>
    <property type="match status" value="1"/>
</dbReference>
<keyword evidence="7" id="KW-0732">Signal</keyword>
<dbReference type="GO" id="GO:0008270">
    <property type="term" value="F:zinc ion binding"/>
    <property type="evidence" value="ECO:0007669"/>
    <property type="project" value="InterPro"/>
</dbReference>
<gene>
    <name evidence="8" type="ordered locus">Caul_0066</name>
</gene>
<dbReference type="SUPFAM" id="SSF53056">
    <property type="entry name" value="beta-carbonic anhydrase, cab"/>
    <property type="match status" value="1"/>
</dbReference>
<evidence type="ECO:0000313" key="8">
    <source>
        <dbReference type="EMBL" id="ABZ69204.1"/>
    </source>
</evidence>
<feature type="binding site" evidence="6">
    <location>
        <position position="180"/>
    </location>
    <ligand>
        <name>Zn(2+)</name>
        <dbReference type="ChEBI" id="CHEBI:29105"/>
    </ligand>
</feature>
<name>B0T235_CAUSK</name>
<dbReference type="eggNOG" id="COG0288">
    <property type="taxonomic scope" value="Bacteria"/>
</dbReference>
<evidence type="ECO:0000256" key="1">
    <source>
        <dbReference type="ARBA" id="ARBA00006217"/>
    </source>
</evidence>
<dbReference type="EC" id="4.2.1.1" evidence="2"/>
<dbReference type="GO" id="GO:0015976">
    <property type="term" value="P:carbon utilization"/>
    <property type="evidence" value="ECO:0007669"/>
    <property type="project" value="InterPro"/>
</dbReference>
<keyword evidence="4" id="KW-0456">Lyase</keyword>
<evidence type="ECO:0000256" key="2">
    <source>
        <dbReference type="ARBA" id="ARBA00012925"/>
    </source>
</evidence>
<dbReference type="EMBL" id="CP000927">
    <property type="protein sequence ID" value="ABZ69204.1"/>
    <property type="molecule type" value="Genomic_DNA"/>
</dbReference>
<dbReference type="HOGENOM" id="CLU_053879_4_2_5"/>
<dbReference type="PANTHER" id="PTHR11002">
    <property type="entry name" value="CARBONIC ANHYDRASE"/>
    <property type="match status" value="1"/>
</dbReference>
<keyword evidence="3 6" id="KW-0862">Zinc</keyword>
<accession>B0T235</accession>
<evidence type="ECO:0000256" key="4">
    <source>
        <dbReference type="ARBA" id="ARBA00023239"/>
    </source>
</evidence>